<dbReference type="GO" id="GO:0005615">
    <property type="term" value="C:extracellular space"/>
    <property type="evidence" value="ECO:0007669"/>
    <property type="project" value="TreeGrafter"/>
</dbReference>
<dbReference type="GO" id="GO:0050829">
    <property type="term" value="P:defense response to Gram-negative bacterium"/>
    <property type="evidence" value="ECO:0007669"/>
    <property type="project" value="TreeGrafter"/>
</dbReference>
<keyword evidence="11" id="KW-0044">Antibiotic</keyword>
<evidence type="ECO:0000256" key="1">
    <source>
        <dbReference type="ARBA" id="ARBA00004371"/>
    </source>
</evidence>
<evidence type="ECO:0000256" key="7">
    <source>
        <dbReference type="ARBA" id="ARBA00022722"/>
    </source>
</evidence>
<keyword evidence="10 16" id="KW-0378">Hydrolase</keyword>
<keyword evidence="19" id="KW-1185">Reference proteome</keyword>
<evidence type="ECO:0000256" key="10">
    <source>
        <dbReference type="ARBA" id="ARBA00022801"/>
    </source>
</evidence>
<dbReference type="InterPro" id="IPR001427">
    <property type="entry name" value="RNaseA"/>
</dbReference>
<dbReference type="GO" id="GO:0045087">
    <property type="term" value="P:innate immune response"/>
    <property type="evidence" value="ECO:0007669"/>
    <property type="project" value="TreeGrafter"/>
</dbReference>
<dbReference type="PRINTS" id="PR00794">
    <property type="entry name" value="RIBONUCLEASE"/>
</dbReference>
<dbReference type="EMBL" id="CYRY02002946">
    <property type="protein sequence ID" value="VCW67634.1"/>
    <property type="molecule type" value="Genomic_DNA"/>
</dbReference>
<reference evidence="18 19" key="1">
    <citation type="submission" date="2018-10" db="EMBL/GenBank/DDBJ databases">
        <authorList>
            <person name="Ekblom R."/>
            <person name="Jareborg N."/>
        </authorList>
    </citation>
    <scope>NUCLEOTIDE SEQUENCE [LARGE SCALE GENOMIC DNA]</scope>
    <source>
        <tissue evidence="18">Muscle</tissue>
    </source>
</reference>
<evidence type="ECO:0000256" key="6">
    <source>
        <dbReference type="ARBA" id="ARBA00022529"/>
    </source>
</evidence>
<evidence type="ECO:0000256" key="4">
    <source>
        <dbReference type="ARBA" id="ARBA00005600"/>
    </source>
</evidence>
<feature type="signal peptide" evidence="16">
    <location>
        <begin position="1"/>
        <end position="24"/>
    </location>
</feature>
<evidence type="ECO:0000256" key="16">
    <source>
        <dbReference type="RuleBase" id="RU000651"/>
    </source>
</evidence>
<keyword evidence="7 16" id="KW-0540">Nuclease</keyword>
<dbReference type="GO" id="GO:0005764">
    <property type="term" value="C:lysosome"/>
    <property type="evidence" value="ECO:0007669"/>
    <property type="project" value="UniProtKB-SubCell"/>
</dbReference>
<protein>
    <recommendedName>
        <fullName evidence="17">Ribonuclease A-domain domain-containing protein</fullName>
    </recommendedName>
</protein>
<dbReference type="Gene3D" id="3.10.130.10">
    <property type="entry name" value="Ribonuclease A-like domain"/>
    <property type="match status" value="1"/>
</dbReference>
<dbReference type="Pfam" id="PF00074">
    <property type="entry name" value="RnaseA"/>
    <property type="match status" value="1"/>
</dbReference>
<dbReference type="PANTHER" id="PTHR11437">
    <property type="entry name" value="RIBONUCLEASE"/>
    <property type="match status" value="1"/>
</dbReference>
<dbReference type="PROSITE" id="PS00127">
    <property type="entry name" value="RNASE_PANCREATIC"/>
    <property type="match status" value="1"/>
</dbReference>
<evidence type="ECO:0000256" key="2">
    <source>
        <dbReference type="ARBA" id="ARBA00004463"/>
    </source>
</evidence>
<evidence type="ECO:0000256" key="9">
    <source>
        <dbReference type="ARBA" id="ARBA00022759"/>
    </source>
</evidence>
<dbReference type="AlphaFoldDB" id="A0A9X9LGT2"/>
<evidence type="ECO:0000259" key="17">
    <source>
        <dbReference type="SMART" id="SM00092"/>
    </source>
</evidence>
<dbReference type="GO" id="GO:0061844">
    <property type="term" value="P:antimicrobial humoral immune response mediated by antimicrobial peptide"/>
    <property type="evidence" value="ECO:0007669"/>
    <property type="project" value="TreeGrafter"/>
</dbReference>
<evidence type="ECO:0000256" key="12">
    <source>
        <dbReference type="ARBA" id="ARBA00023157"/>
    </source>
</evidence>
<dbReference type="Proteomes" id="UP000269945">
    <property type="component" value="Unassembled WGS sequence"/>
</dbReference>
<dbReference type="InterPro" id="IPR023411">
    <property type="entry name" value="RNaseA_AS"/>
</dbReference>
<evidence type="ECO:0000256" key="13">
    <source>
        <dbReference type="ARBA" id="ARBA00023180"/>
    </source>
</evidence>
<dbReference type="PANTHER" id="PTHR11437:SF4">
    <property type="entry name" value="RIBONUCLEASE K6"/>
    <property type="match status" value="1"/>
</dbReference>
<comment type="subunit">
    <text evidence="15">Interacts (via N-terminus) with bacterial lipopolysaccharide (LPS).</text>
</comment>
<keyword evidence="6" id="KW-0929">Antimicrobial</keyword>
<dbReference type="SMART" id="SM00092">
    <property type="entry name" value="RNAse_Pc"/>
    <property type="match status" value="1"/>
</dbReference>
<accession>A0A9X9LGT2</accession>
<evidence type="ECO:0000256" key="8">
    <source>
        <dbReference type="ARBA" id="ARBA00022729"/>
    </source>
</evidence>
<dbReference type="SUPFAM" id="SSF54076">
    <property type="entry name" value="RNase A-like"/>
    <property type="match status" value="1"/>
</dbReference>
<keyword evidence="12" id="KW-1015">Disulfide bond</keyword>
<keyword evidence="13" id="KW-0325">Glycoprotein</keyword>
<evidence type="ECO:0000313" key="19">
    <source>
        <dbReference type="Proteomes" id="UP000269945"/>
    </source>
</evidence>
<keyword evidence="14" id="KW-0458">Lysosome</keyword>
<evidence type="ECO:0000256" key="11">
    <source>
        <dbReference type="ARBA" id="ARBA00023022"/>
    </source>
</evidence>
<feature type="chain" id="PRO_5041014372" description="Ribonuclease A-domain domain-containing protein" evidence="16">
    <location>
        <begin position="25"/>
        <end position="134"/>
    </location>
</feature>
<keyword evidence="9 16" id="KW-0255">Endonuclease</keyword>
<gene>
    <name evidence="18" type="ORF">BN2614_LOCUS1</name>
</gene>
<dbReference type="GO" id="GO:0003676">
    <property type="term" value="F:nucleic acid binding"/>
    <property type="evidence" value="ECO:0007669"/>
    <property type="project" value="InterPro"/>
</dbReference>
<evidence type="ECO:0000313" key="18">
    <source>
        <dbReference type="EMBL" id="VCW67634.1"/>
    </source>
</evidence>
<name>A0A9X9LGT2_GULGU</name>
<dbReference type="GO" id="GO:0004540">
    <property type="term" value="F:RNA nuclease activity"/>
    <property type="evidence" value="ECO:0007669"/>
    <property type="project" value="TreeGrafter"/>
</dbReference>
<evidence type="ECO:0000256" key="5">
    <source>
        <dbReference type="ARBA" id="ARBA00022525"/>
    </source>
</evidence>
<evidence type="ECO:0000256" key="14">
    <source>
        <dbReference type="ARBA" id="ARBA00023228"/>
    </source>
</evidence>
<sequence length="134" mass="15343">MMLNLLGPFPLLLVLLGSWEPVHPLDDWAQSSVTVQTFMLRHLRPRPVNCQTAMPRVNLQDKRCKPKNTFLHDSLDNVVATCLLPNRTCRKGQYNCHQSANCIGMTYCCRTGGTYPNCRYSTTPQNQLYLHCFL</sequence>
<comment type="similarity">
    <text evidence="4 16">Belongs to the pancreatic ribonuclease family.</text>
</comment>
<comment type="subcellular location">
    <subcellularLocation>
        <location evidence="2">Cytoplasmic granule</location>
    </subcellularLocation>
    <subcellularLocation>
        <location evidence="1">Lysosome</location>
    </subcellularLocation>
    <subcellularLocation>
        <location evidence="3">Secreted</location>
    </subcellularLocation>
</comment>
<evidence type="ECO:0000256" key="15">
    <source>
        <dbReference type="ARBA" id="ARBA00038824"/>
    </source>
</evidence>
<keyword evidence="5" id="KW-0964">Secreted</keyword>
<evidence type="ECO:0000256" key="3">
    <source>
        <dbReference type="ARBA" id="ARBA00004613"/>
    </source>
</evidence>
<organism evidence="18 19">
    <name type="scientific">Gulo gulo</name>
    <name type="common">Wolverine</name>
    <name type="synonym">Gluton</name>
    <dbReference type="NCBI Taxonomy" id="48420"/>
    <lineage>
        <taxon>Eukaryota</taxon>
        <taxon>Metazoa</taxon>
        <taxon>Chordata</taxon>
        <taxon>Craniata</taxon>
        <taxon>Vertebrata</taxon>
        <taxon>Euteleostomi</taxon>
        <taxon>Mammalia</taxon>
        <taxon>Eutheria</taxon>
        <taxon>Laurasiatheria</taxon>
        <taxon>Carnivora</taxon>
        <taxon>Caniformia</taxon>
        <taxon>Musteloidea</taxon>
        <taxon>Mustelidae</taxon>
        <taxon>Guloninae</taxon>
        <taxon>Gulo</taxon>
    </lineage>
</organism>
<dbReference type="GO" id="GO:0004519">
    <property type="term" value="F:endonuclease activity"/>
    <property type="evidence" value="ECO:0007669"/>
    <property type="project" value="UniProtKB-KW"/>
</dbReference>
<dbReference type="GO" id="GO:0019731">
    <property type="term" value="P:antibacterial humoral response"/>
    <property type="evidence" value="ECO:0007669"/>
    <property type="project" value="TreeGrafter"/>
</dbReference>
<dbReference type="InterPro" id="IPR036816">
    <property type="entry name" value="RNaseA-like_dom_sf"/>
</dbReference>
<keyword evidence="8 16" id="KW-0732">Signal</keyword>
<proteinExistence type="inferred from homology"/>
<feature type="domain" description="Ribonuclease A-domain" evidence="17">
    <location>
        <begin position="31"/>
        <end position="133"/>
    </location>
</feature>
<dbReference type="GO" id="GO:0050830">
    <property type="term" value="P:defense response to Gram-positive bacterium"/>
    <property type="evidence" value="ECO:0007669"/>
    <property type="project" value="TreeGrafter"/>
</dbReference>
<dbReference type="GO" id="GO:0016787">
    <property type="term" value="F:hydrolase activity"/>
    <property type="evidence" value="ECO:0007669"/>
    <property type="project" value="UniProtKB-KW"/>
</dbReference>
<comment type="caution">
    <text evidence="18">The sequence shown here is derived from an EMBL/GenBank/DDBJ whole genome shotgun (WGS) entry which is preliminary data.</text>
</comment>
<dbReference type="InterPro" id="IPR023412">
    <property type="entry name" value="RNaseA_domain"/>
</dbReference>